<dbReference type="SUPFAM" id="SSF57716">
    <property type="entry name" value="Glucocorticoid receptor-like (DNA-binding domain)"/>
    <property type="match status" value="1"/>
</dbReference>
<keyword evidence="2 3" id="KW-0862">Zinc</keyword>
<dbReference type="Proteomes" id="UP000030004">
    <property type="component" value="Unassembled WGS sequence"/>
</dbReference>
<dbReference type="GO" id="GO:0006355">
    <property type="term" value="P:regulation of DNA-templated transcription"/>
    <property type="evidence" value="ECO:0007669"/>
    <property type="project" value="InterPro"/>
</dbReference>
<dbReference type="Gene3D" id="3.30.50.10">
    <property type="entry name" value="Erythroid Transcription Factor GATA-1, subunit A"/>
    <property type="match status" value="1"/>
</dbReference>
<keyword evidence="5" id="KW-1185">Reference proteome</keyword>
<organism evidence="4 5">
    <name type="scientific">Pseudooceanicola atlanticus</name>
    <dbReference type="NCBI Taxonomy" id="1461694"/>
    <lineage>
        <taxon>Bacteria</taxon>
        <taxon>Pseudomonadati</taxon>
        <taxon>Pseudomonadota</taxon>
        <taxon>Alphaproteobacteria</taxon>
        <taxon>Rhodobacterales</taxon>
        <taxon>Paracoccaceae</taxon>
        <taxon>Pseudooceanicola</taxon>
    </lineage>
</organism>
<dbReference type="PANTHER" id="PTHR36150">
    <property type="entry name" value="DNA GYRASE INHIBITOR YACG"/>
    <property type="match status" value="1"/>
</dbReference>
<accession>A0A0A0EJI5</accession>
<feature type="binding site" evidence="3">
    <location>
        <position position="19"/>
    </location>
    <ligand>
        <name>Zn(2+)</name>
        <dbReference type="ChEBI" id="CHEBI:29105"/>
    </ligand>
</feature>
<evidence type="ECO:0000313" key="5">
    <source>
        <dbReference type="Proteomes" id="UP000030004"/>
    </source>
</evidence>
<evidence type="ECO:0000256" key="3">
    <source>
        <dbReference type="HAMAP-Rule" id="MF_00649"/>
    </source>
</evidence>
<reference evidence="4 5" key="1">
    <citation type="journal article" date="2015" name="Antonie Van Leeuwenhoek">
        <title>Pseudooceanicola atlanticus gen. nov. sp. nov., isolated from surface seawater of the Atlantic Ocean and reclassification of Oceanicola batsensis, Oceanicola marinus, Oceanicola nitratireducens, Oceanicola nanhaiensis, Oceanicola antarcticus and Oceanicola flagellatus, as Pseudooceanicola batsensis comb. nov., Pseudooceanicola marinus comb. nov., Pseudooceanicola nitratireducens comb. nov., Pseudooceanicola nanhaiensis comb. nov., Pseudooceanicola antarcticus comb. nov., and Pseudooceanicola flagellatus comb. nov.</title>
        <authorList>
            <person name="Lai Q."/>
            <person name="Li G."/>
            <person name="Liu X."/>
            <person name="Du Y."/>
            <person name="Sun F."/>
            <person name="Shao Z."/>
        </authorList>
    </citation>
    <scope>NUCLEOTIDE SEQUENCE [LARGE SCALE GENOMIC DNA]</scope>
    <source>
        <strain evidence="4 5">22II-s11g</strain>
    </source>
</reference>
<dbReference type="InterPro" id="IPR013088">
    <property type="entry name" value="Znf_NHR/GATA"/>
</dbReference>
<dbReference type="AlphaFoldDB" id="A0A0A0EJI5"/>
<gene>
    <name evidence="3" type="primary">yacG</name>
    <name evidence="4" type="ORF">ATO9_04550</name>
</gene>
<dbReference type="EMBL" id="AQQX01000002">
    <property type="protein sequence ID" value="KGM49307.1"/>
    <property type="molecule type" value="Genomic_DNA"/>
</dbReference>
<dbReference type="GO" id="GO:0008270">
    <property type="term" value="F:zinc ion binding"/>
    <property type="evidence" value="ECO:0007669"/>
    <property type="project" value="UniProtKB-UniRule"/>
</dbReference>
<dbReference type="GO" id="GO:0008657">
    <property type="term" value="F:DNA topoisomerase type II (double strand cut, ATP-hydrolyzing) inhibitor activity"/>
    <property type="evidence" value="ECO:0007669"/>
    <property type="project" value="UniProtKB-UniRule"/>
</dbReference>
<name>A0A0A0EJI5_9RHOB</name>
<dbReference type="eggNOG" id="COG3024">
    <property type="taxonomic scope" value="Bacteria"/>
</dbReference>
<dbReference type="RefSeq" id="WP_043745883.1">
    <property type="nucleotide sequence ID" value="NZ_AQQX01000002.1"/>
</dbReference>
<evidence type="ECO:0000313" key="4">
    <source>
        <dbReference type="EMBL" id="KGM49307.1"/>
    </source>
</evidence>
<proteinExistence type="inferred from homology"/>
<dbReference type="PANTHER" id="PTHR36150:SF1">
    <property type="entry name" value="DNA GYRASE INHIBITOR YACG"/>
    <property type="match status" value="1"/>
</dbReference>
<sequence length="66" mass="7424">MSSCPICAKDTDPKYRPFCSKHCADVDLGRWLKGNYAVPSTDPEDIEEAIDALERGEGQDTIRRDH</sequence>
<keyword evidence="1 3" id="KW-0479">Metal-binding</keyword>
<dbReference type="Pfam" id="PF03884">
    <property type="entry name" value="YacG"/>
    <property type="match status" value="1"/>
</dbReference>
<evidence type="ECO:0000256" key="1">
    <source>
        <dbReference type="ARBA" id="ARBA00022723"/>
    </source>
</evidence>
<dbReference type="InterPro" id="IPR005584">
    <property type="entry name" value="DNA_gyrase_inhibitor_YacG"/>
</dbReference>
<evidence type="ECO:0000256" key="2">
    <source>
        <dbReference type="ARBA" id="ARBA00022833"/>
    </source>
</evidence>
<comment type="caution">
    <text evidence="4">The sequence shown here is derived from an EMBL/GenBank/DDBJ whole genome shotgun (WGS) entry which is preliminary data.</text>
</comment>
<feature type="binding site" evidence="3">
    <location>
        <position position="4"/>
    </location>
    <ligand>
        <name>Zn(2+)</name>
        <dbReference type="ChEBI" id="CHEBI:29105"/>
    </ligand>
</feature>
<dbReference type="HAMAP" id="MF_00649">
    <property type="entry name" value="DNA_gyrase_inhibitor_YacG"/>
    <property type="match status" value="1"/>
</dbReference>
<comment type="subunit">
    <text evidence="3">Interacts with GyrB.</text>
</comment>
<comment type="similarity">
    <text evidence="3">Belongs to the DNA gyrase inhibitor YacG family.</text>
</comment>
<protein>
    <recommendedName>
        <fullName evidence="3">DNA gyrase inhibitor YacG</fullName>
    </recommendedName>
</protein>
<feature type="binding site" evidence="3">
    <location>
        <position position="7"/>
    </location>
    <ligand>
        <name>Zn(2+)</name>
        <dbReference type="ChEBI" id="CHEBI:29105"/>
    </ligand>
</feature>
<dbReference type="STRING" id="1461694.ATO9_04550"/>
<feature type="binding site" evidence="3">
    <location>
        <position position="23"/>
    </location>
    <ligand>
        <name>Zn(2+)</name>
        <dbReference type="ChEBI" id="CHEBI:29105"/>
    </ligand>
</feature>
<comment type="cofactor">
    <cofactor evidence="3">
        <name>Zn(2+)</name>
        <dbReference type="ChEBI" id="CHEBI:29105"/>
    </cofactor>
    <text evidence="3">Binds 1 zinc ion.</text>
</comment>
<dbReference type="OrthoDB" id="9809663at2"/>
<comment type="function">
    <text evidence="3">Inhibits all the catalytic activities of DNA gyrase by preventing its interaction with DNA. Acts by binding directly to the C-terminal domain of GyrB, which probably disrupts DNA binding by the gyrase.</text>
</comment>